<accession>A0A8S5RCW7</accession>
<sequence length="32" mass="4156">MRRRVHIHAWYYRYCLQRNAKTILLVYIKRHP</sequence>
<organism evidence="1">
    <name type="scientific">virus sp. ctx9V1</name>
    <dbReference type="NCBI Taxonomy" id="2828001"/>
    <lineage>
        <taxon>Viruses</taxon>
    </lineage>
</organism>
<reference evidence="1" key="1">
    <citation type="journal article" date="2021" name="Proc. Natl. Acad. Sci. U.S.A.">
        <title>A Catalog of Tens of Thousands of Viruses from Human Metagenomes Reveals Hidden Associations with Chronic Diseases.</title>
        <authorList>
            <person name="Tisza M.J."/>
            <person name="Buck C.B."/>
        </authorList>
    </citation>
    <scope>NUCLEOTIDE SEQUENCE</scope>
    <source>
        <strain evidence="1">Ctx9V1</strain>
    </source>
</reference>
<evidence type="ECO:0000313" key="1">
    <source>
        <dbReference type="EMBL" id="DAE29262.1"/>
    </source>
</evidence>
<dbReference type="EMBL" id="BK059093">
    <property type="protein sequence ID" value="DAE29262.1"/>
    <property type="molecule type" value="Genomic_DNA"/>
</dbReference>
<proteinExistence type="predicted"/>
<protein>
    <submittedName>
        <fullName evidence="1">Uncharacterized protein</fullName>
    </submittedName>
</protein>
<name>A0A8S5RCW7_9VIRU</name>